<evidence type="ECO:0000313" key="1">
    <source>
        <dbReference type="EMBL" id="ENV94455.1"/>
    </source>
</evidence>
<dbReference type="Proteomes" id="UP000013251">
    <property type="component" value="Unassembled WGS sequence"/>
</dbReference>
<dbReference type="RefSeq" id="WP_005032358.1">
    <property type="nucleotide sequence ID" value="NZ_KB849756.1"/>
</dbReference>
<protein>
    <submittedName>
        <fullName evidence="1">Uncharacterized protein</fullName>
    </submittedName>
</protein>
<name>N9ENV3_ACIBZ</name>
<evidence type="ECO:0000313" key="2">
    <source>
        <dbReference type="Proteomes" id="UP000013251"/>
    </source>
</evidence>
<organism evidence="1 2">
    <name type="scientific">Acinetobacter bereziniae LMG 1003 = CIP 70.12</name>
    <dbReference type="NCBI Taxonomy" id="981324"/>
    <lineage>
        <taxon>Bacteria</taxon>
        <taxon>Pseudomonadati</taxon>
        <taxon>Pseudomonadota</taxon>
        <taxon>Gammaproteobacteria</taxon>
        <taxon>Moraxellales</taxon>
        <taxon>Moraxellaceae</taxon>
        <taxon>Acinetobacter</taxon>
    </lineage>
</organism>
<keyword evidence="2" id="KW-1185">Reference proteome</keyword>
<gene>
    <name evidence="1" type="ORF">F938_02639</name>
</gene>
<dbReference type="PATRIC" id="fig|1217650.3.peg.2588"/>
<sequence length="352" mass="41251">MTLINQFISFVVILCLAIIYAHAKDYSIIDPSKEISTTENALGLRSFEERTIIDYTFYPHKQTGQNQVFNADEMKQIELESFELKNIVKTLYPFEIVQMNDSQFSHSNTKLFTAVQYKYYEKCNCVEGKKLIEKNIVVFPHKVIKFRNIKKEKRFLLPVEIFKMNGTGREIRITDPKLELYLFKQLKTGKYQLVTRTPINYEGIDSYEGFEISLSKLSVPEIASNIRLIGADRKGSFFRLYAITNNGAQYSDWYVLSLKEDEFLRSYLVSNASEDTTEMFYRPKAHKFDSKLSFIPVKGQSYYPIKIQYKGNKFIFSNYKLEDKNQINRVEFDPTLGIYSYDSPTMQRMLSK</sequence>
<dbReference type="GeneID" id="69463128"/>
<proteinExistence type="predicted"/>
<comment type="caution">
    <text evidence="1">The sequence shown here is derived from an EMBL/GenBank/DDBJ whole genome shotgun (WGS) entry which is preliminary data.</text>
</comment>
<accession>N9ENV3</accession>
<reference evidence="1 2" key="1">
    <citation type="submission" date="2013-02" db="EMBL/GenBank/DDBJ databases">
        <title>The Genome Sequence of Acinetobacter bereziniae CIP 70.12.</title>
        <authorList>
            <consortium name="The Broad Institute Genome Sequencing Platform"/>
            <consortium name="The Broad Institute Genome Sequencing Center for Infectious Disease"/>
            <person name="Cerqueira G."/>
            <person name="Feldgarden M."/>
            <person name="Courvalin P."/>
            <person name="Perichon B."/>
            <person name="Grillot-Courvalin C."/>
            <person name="Clermont D."/>
            <person name="Rocha E."/>
            <person name="Yoon E.-J."/>
            <person name="Nemec A."/>
            <person name="Walker B."/>
            <person name="Young S.K."/>
            <person name="Zeng Q."/>
            <person name="Gargeya S."/>
            <person name="Fitzgerald M."/>
            <person name="Haas B."/>
            <person name="Abouelleil A."/>
            <person name="Alvarado L."/>
            <person name="Arachchi H.M."/>
            <person name="Berlin A.M."/>
            <person name="Chapman S.B."/>
            <person name="Dewar J."/>
            <person name="Goldberg J."/>
            <person name="Griggs A."/>
            <person name="Gujja S."/>
            <person name="Hansen M."/>
            <person name="Howarth C."/>
            <person name="Imamovic A."/>
            <person name="Larimer J."/>
            <person name="McCowan C."/>
            <person name="Murphy C."/>
            <person name="Neiman D."/>
            <person name="Pearson M."/>
            <person name="Priest M."/>
            <person name="Roberts A."/>
            <person name="Saif S."/>
            <person name="Shea T."/>
            <person name="Sisk P."/>
            <person name="Sykes S."/>
            <person name="Wortman J."/>
            <person name="Nusbaum C."/>
            <person name="Birren B."/>
        </authorList>
    </citation>
    <scope>NUCLEOTIDE SEQUENCE [LARGE SCALE GENOMIC DNA]</scope>
    <source>
        <strain evidence="1 2">CIP 70.12</strain>
    </source>
</reference>
<dbReference type="EMBL" id="APQG01000036">
    <property type="protein sequence ID" value="ENV94455.1"/>
    <property type="molecule type" value="Genomic_DNA"/>
</dbReference>
<dbReference type="AlphaFoldDB" id="N9ENV3"/>
<dbReference type="OrthoDB" id="6709569at2"/>
<dbReference type="HOGENOM" id="CLU_789006_0_0_6"/>